<dbReference type="EMBL" id="AK124887">
    <property type="protein sequence ID" value="BAC85981.1"/>
    <property type="molecule type" value="mRNA"/>
</dbReference>
<dbReference type="AlphaFoldDB" id="Q6ZV82"/>
<accession>Q6ZV82</accession>
<organism evidence="1">
    <name type="scientific">Homo sapiens</name>
    <name type="common">Human</name>
    <dbReference type="NCBI Taxonomy" id="9606"/>
    <lineage>
        <taxon>Eukaryota</taxon>
        <taxon>Metazoa</taxon>
        <taxon>Chordata</taxon>
        <taxon>Craniata</taxon>
        <taxon>Vertebrata</taxon>
        <taxon>Euteleostomi</taxon>
        <taxon>Mammalia</taxon>
        <taxon>Eutheria</taxon>
        <taxon>Euarchontoglires</taxon>
        <taxon>Primates</taxon>
        <taxon>Haplorrhini</taxon>
        <taxon>Catarrhini</taxon>
        <taxon>Hominidae</taxon>
        <taxon>Homo</taxon>
    </lineage>
</organism>
<protein>
    <submittedName>
        <fullName evidence="1">cDNA FLJ42897 fis, clone BRHIP3009099</fullName>
    </submittedName>
</protein>
<reference evidence="1" key="1">
    <citation type="submission" date="2003-07" db="EMBL/GenBank/DDBJ databases">
        <title>NEDO human cDNA sequencing project.</title>
        <authorList>
            <person name="Ota T."/>
            <person name="Nakagawa S."/>
            <person name="Senoh A."/>
            <person name="Mizuguchi H."/>
            <person name="Inagaki H."/>
            <person name="Sugiyama T."/>
            <person name="Irie R."/>
            <person name="Otsuki T."/>
            <person name="Sato H."/>
            <person name="Wakamatsu A."/>
            <person name="Ishii S."/>
            <person name="Yamamoto J."/>
            <person name="Isono Y."/>
            <person name="Kawai-Hio Y."/>
            <person name="Saito K."/>
            <person name="Nishikawa T."/>
            <person name="Kimura K."/>
            <person name="Yamashita H."/>
            <person name="Matsuo K."/>
            <person name="Nakamura Y."/>
            <person name="Sekine M."/>
            <person name="Kikuchi H."/>
            <person name="Kanda K."/>
            <person name="Wagatsuma M."/>
            <person name="Murakawa K."/>
            <person name="Kanehori K."/>
            <person name="Takahashi-Fujii A."/>
            <person name="Oshima A."/>
            <person name="Sugiyama A."/>
            <person name="Kawakami B."/>
            <person name="Suzuki Y."/>
            <person name="Sugano S."/>
            <person name="Nagahari K."/>
            <person name="Masuho Y."/>
            <person name="Nagai K."/>
            <person name="Isogai T."/>
        </authorList>
    </citation>
    <scope>NUCLEOTIDE SEQUENCE</scope>
    <source>
        <tissue evidence="1">Hippocampus</tissue>
    </source>
</reference>
<evidence type="ECO:0000313" key="1">
    <source>
        <dbReference type="EMBL" id="BAC85981.1"/>
    </source>
</evidence>
<sequence length="272" mass="28859">MHGALFRLHGQAGHRQRRPPALTCLCGLTREGADRVLSAEVKALHEAILGATEQHVGFGGVEADFVYRALVFCEQLVLLVAGWPAQVPRDHHAIGGCCGQQVLIHLVPDHVSTAQVKRRLAPHTQVQLFHELFLLDGIDLEDATACHDHLGCVAAHTDGIGGSIQVAVHGAACQHAATQGCGHTGHLLHGCTGDEVRGQEVSEVGWPGQPGWVISSDLPPRLGPQNCLVPGWSVLVSQSRAVYQPISLTGKLKFTGVCQSSPSPWLSGEGTS</sequence>
<name>Q6ZV82_HUMAN</name>
<proteinExistence type="evidence at transcript level"/>
<dbReference type="PeptideAtlas" id="Q6ZV82"/>